<dbReference type="PANTHER" id="PTHR42305:SF1">
    <property type="entry name" value="MEMBRANE PROTEIN RV1733C-RELATED"/>
    <property type="match status" value="1"/>
</dbReference>
<organism evidence="2 3">
    <name type="scientific">Amycolatopsis magusensis</name>
    <dbReference type="NCBI Taxonomy" id="882444"/>
    <lineage>
        <taxon>Bacteria</taxon>
        <taxon>Bacillati</taxon>
        <taxon>Actinomycetota</taxon>
        <taxon>Actinomycetes</taxon>
        <taxon>Pseudonocardiales</taxon>
        <taxon>Pseudonocardiaceae</taxon>
        <taxon>Amycolatopsis</taxon>
    </lineage>
</organism>
<feature type="transmembrane region" description="Helical" evidence="1">
    <location>
        <begin position="99"/>
        <end position="125"/>
    </location>
</feature>
<dbReference type="Proteomes" id="UP000741013">
    <property type="component" value="Unassembled WGS sequence"/>
</dbReference>
<accession>A0ABS4PW81</accession>
<evidence type="ECO:0000313" key="2">
    <source>
        <dbReference type="EMBL" id="MBP2183689.1"/>
    </source>
</evidence>
<reference evidence="2 3" key="1">
    <citation type="submission" date="2021-03" db="EMBL/GenBank/DDBJ databases">
        <title>Sequencing the genomes of 1000 actinobacteria strains.</title>
        <authorList>
            <person name="Klenk H.-P."/>
        </authorList>
    </citation>
    <scope>NUCLEOTIDE SEQUENCE [LARGE SCALE GENOMIC DNA]</scope>
    <source>
        <strain evidence="2 3">DSM 45510</strain>
    </source>
</reference>
<dbReference type="InterPro" id="IPR039708">
    <property type="entry name" value="MT1774/Rv1733c-like"/>
</dbReference>
<gene>
    <name evidence="2" type="ORF">JOM49_005215</name>
</gene>
<keyword evidence="1" id="KW-0812">Transmembrane</keyword>
<dbReference type="PANTHER" id="PTHR42305">
    <property type="entry name" value="MEMBRANE PROTEIN RV1733C-RELATED"/>
    <property type="match status" value="1"/>
</dbReference>
<protein>
    <submittedName>
        <fullName evidence="2">Uncharacterized protein</fullName>
    </submittedName>
</protein>
<keyword evidence="3" id="KW-1185">Reference proteome</keyword>
<dbReference type="EMBL" id="JAGGMS010000001">
    <property type="protein sequence ID" value="MBP2183689.1"/>
    <property type="molecule type" value="Genomic_DNA"/>
</dbReference>
<keyword evidence="1" id="KW-1133">Transmembrane helix</keyword>
<evidence type="ECO:0000256" key="1">
    <source>
        <dbReference type="SAM" id="Phobius"/>
    </source>
</evidence>
<name>A0ABS4PW81_9PSEU</name>
<evidence type="ECO:0000313" key="3">
    <source>
        <dbReference type="Proteomes" id="UP000741013"/>
    </source>
</evidence>
<keyword evidence="1" id="KW-0472">Membrane</keyword>
<sequence length="148" mass="15465">MVLLSAPAAVLVGLEFHAERSSVIAHQIATRYPATAVLLADAPAAGTAVETPASWVTAGGLAREGTVLAGQRTPAGTRVPIWLDEHDDPVTPPEAPSNAVVAAVAITVLGWLGVVGLCGLCRLLLADSLAKVPRRREERPHSRHPSRH</sequence>
<proteinExistence type="predicted"/>
<comment type="caution">
    <text evidence="2">The sequence shown here is derived from an EMBL/GenBank/DDBJ whole genome shotgun (WGS) entry which is preliminary data.</text>
</comment>